<reference evidence="5 6" key="1">
    <citation type="journal article" date="2019" name="Nat. Med.">
        <title>A library of human gut bacterial isolates paired with longitudinal multiomics data enables mechanistic microbiome research.</title>
        <authorList>
            <person name="Poyet M."/>
            <person name="Groussin M."/>
            <person name="Gibbons S.M."/>
            <person name="Avila-Pacheco J."/>
            <person name="Jiang X."/>
            <person name="Kearney S.M."/>
            <person name="Perrotta A.R."/>
            <person name="Berdy B."/>
            <person name="Zhao S."/>
            <person name="Lieberman T.D."/>
            <person name="Swanson P.K."/>
            <person name="Smith M."/>
            <person name="Roesemann S."/>
            <person name="Alexander J.E."/>
            <person name="Rich S.A."/>
            <person name="Livny J."/>
            <person name="Vlamakis H."/>
            <person name="Clish C."/>
            <person name="Bullock K."/>
            <person name="Deik A."/>
            <person name="Scott J."/>
            <person name="Pierce K.A."/>
            <person name="Xavier R.J."/>
            <person name="Alm E.J."/>
        </authorList>
    </citation>
    <scope>NUCLEOTIDE SEQUENCE [LARGE SCALE GENOMIC DNA]</scope>
    <source>
        <strain evidence="5 6">BIOML-A19</strain>
    </source>
</reference>
<dbReference type="InterPro" id="IPR002018">
    <property type="entry name" value="CarbesteraseB"/>
</dbReference>
<evidence type="ECO:0000313" key="5">
    <source>
        <dbReference type="EMBL" id="KAB4179784.1"/>
    </source>
</evidence>
<comment type="similarity">
    <text evidence="1 3">Belongs to the type-B carboxylesterase/lipase family.</text>
</comment>
<accession>A0A7J5GQR9</accession>
<dbReference type="PANTHER" id="PTHR11559">
    <property type="entry name" value="CARBOXYLESTERASE"/>
    <property type="match status" value="1"/>
</dbReference>
<dbReference type="Gene3D" id="3.40.50.1820">
    <property type="entry name" value="alpha/beta hydrolase"/>
    <property type="match status" value="1"/>
</dbReference>
<dbReference type="EC" id="3.1.1.-" evidence="3"/>
<keyword evidence="2 3" id="KW-0378">Hydrolase</keyword>
<gene>
    <name evidence="5" type="ORF">GAQ44_22470</name>
</gene>
<evidence type="ECO:0000313" key="6">
    <source>
        <dbReference type="Proteomes" id="UP000487221"/>
    </source>
</evidence>
<feature type="domain" description="Carboxylesterase type B" evidence="4">
    <location>
        <begin position="130"/>
        <end position="624"/>
    </location>
</feature>
<evidence type="ECO:0000256" key="1">
    <source>
        <dbReference type="ARBA" id="ARBA00005964"/>
    </source>
</evidence>
<dbReference type="PROSITE" id="PS00122">
    <property type="entry name" value="CARBOXYLESTERASE_B_1"/>
    <property type="match status" value="1"/>
</dbReference>
<dbReference type="Pfam" id="PF00135">
    <property type="entry name" value="COesterase"/>
    <property type="match status" value="1"/>
</dbReference>
<proteinExistence type="inferred from homology"/>
<evidence type="ECO:0000256" key="3">
    <source>
        <dbReference type="RuleBase" id="RU361235"/>
    </source>
</evidence>
<evidence type="ECO:0000259" key="4">
    <source>
        <dbReference type="Pfam" id="PF00135"/>
    </source>
</evidence>
<dbReference type="EMBL" id="WCTY01000060">
    <property type="protein sequence ID" value="KAB4179784.1"/>
    <property type="molecule type" value="Genomic_DNA"/>
</dbReference>
<dbReference type="InterPro" id="IPR050309">
    <property type="entry name" value="Type-B_Carboxylest/Lipase"/>
</dbReference>
<protein>
    <recommendedName>
        <fullName evidence="3">Carboxylic ester hydrolase</fullName>
        <ecNumber evidence="3">3.1.1.-</ecNumber>
    </recommendedName>
</protein>
<name>A0A7J5GQR9_BACUN</name>
<dbReference type="InterPro" id="IPR019826">
    <property type="entry name" value="Carboxylesterase_B_AS"/>
</dbReference>
<organism evidence="5 6">
    <name type="scientific">Bacteroides uniformis</name>
    <dbReference type="NCBI Taxonomy" id="820"/>
    <lineage>
        <taxon>Bacteria</taxon>
        <taxon>Pseudomonadati</taxon>
        <taxon>Bacteroidota</taxon>
        <taxon>Bacteroidia</taxon>
        <taxon>Bacteroidales</taxon>
        <taxon>Bacteroidaceae</taxon>
        <taxon>Bacteroides</taxon>
    </lineage>
</organism>
<dbReference type="Proteomes" id="UP000487221">
    <property type="component" value="Unassembled WGS sequence"/>
</dbReference>
<comment type="caution">
    <text evidence="5">The sequence shown here is derived from an EMBL/GenBank/DDBJ whole genome shotgun (WGS) entry which is preliminary data.</text>
</comment>
<sequence length="638" mass="69762">MCENKDKKLNISCFTACFEQKCKHLNLRASAFKPPGKSFLHAGQPFRRNRRNIAIGKSEQVNNLSTRSLKASQRQIINFKKRYTTMKRQPLSMLALASLLILSSCGQTAGVKTAGAQQTTGEIVASSETAIAQTESGKVGGFLQDGIYIYKGIPYAKAERFMPPQPADKWEGVRSSRMFGPTCPQAVRMGWGADEHAFAFHWDDGYPGEDCLRVNIWTPGLNDGKKRPVMVWLHGGGYAAGSGQELPSYDGFNLAKKGDAVVVTLNHRLNVLGFLDLSAYGDKYAKSGNAGLLDLVAALQWVNKNIAAFGGDAQNVTIFGQSGGGGKVSTLLATPSAKGLYHKAIVQSGSMLRTMDAKYSRRIGAAVMDELGLKASQIDELQKMPYERLLAAGEKAVAKVKAEAEKEDGVSTFIFGWAPTVDGDVLPAQPFDPQAPAQSKDVLVMIGTTLHEFTMSTYVPAFRTITKEKAVEFLKQRYGDRTDDFLAAFEKAYPGYQPKDLVDVDFVFRPGAVEQARLKAAQQGAPVYMYMFAWESPVLDGMFRSTHCMEIPFAFNNAVAHASMTGGGAEAQALAEKMSGAWLNFARTGNPNAEGLPQWDAYTEEGGATMFFNNRCEVKHHHDKELLEVVRAFPTRGF</sequence>
<dbReference type="SUPFAM" id="SSF53474">
    <property type="entry name" value="alpha/beta-Hydrolases"/>
    <property type="match status" value="1"/>
</dbReference>
<dbReference type="GO" id="GO:0016787">
    <property type="term" value="F:hydrolase activity"/>
    <property type="evidence" value="ECO:0007669"/>
    <property type="project" value="UniProtKB-KW"/>
</dbReference>
<dbReference type="AlphaFoldDB" id="A0A7J5GQR9"/>
<dbReference type="InterPro" id="IPR029058">
    <property type="entry name" value="AB_hydrolase_fold"/>
</dbReference>
<evidence type="ECO:0000256" key="2">
    <source>
        <dbReference type="ARBA" id="ARBA00022801"/>
    </source>
</evidence>